<gene>
    <name evidence="6" type="ORF">LSG31_19890</name>
</gene>
<dbReference type="NCBIfam" id="TIGR00478">
    <property type="entry name" value="tly"/>
    <property type="match status" value="1"/>
</dbReference>
<organism evidence="6 7">
    <name type="scientific">Fodinisporobacter ferrooxydans</name>
    <dbReference type="NCBI Taxonomy" id="2901836"/>
    <lineage>
        <taxon>Bacteria</taxon>
        <taxon>Bacillati</taxon>
        <taxon>Bacillota</taxon>
        <taxon>Bacilli</taxon>
        <taxon>Bacillales</taxon>
        <taxon>Alicyclobacillaceae</taxon>
        <taxon>Fodinisporobacter</taxon>
    </lineage>
</organism>
<dbReference type="GO" id="GO:0008168">
    <property type="term" value="F:methyltransferase activity"/>
    <property type="evidence" value="ECO:0007669"/>
    <property type="project" value="UniProtKB-KW"/>
</dbReference>
<sequence length="293" mass="32376">MAGSKERLDIVLVNRGFYPSRERAKAAIMAGLVVVNGERIDKAGTKVLQTADIVLKGEVHPYVSRGGRKLEQALRYFGFDMSEKIVIDIGVSTGGFTDCALQHGAAHVYAVDVGYGQLAWSLRQDPRVTVMERTNFRHLKLSDLSGTRPNTAVMDVSFISIRLLMPIIFDILEPDGVLLTLIKPQFEAGREKVGKHGIVREAQTHKEVLQTILLAAKQNHFTVEGLTFSPITGGDGNIEFLAKLVKQDPPAGDSPETRRLEQQPPTSDDLPEWIDRVVEEAHQALAKKNEEES</sequence>
<dbReference type="GO" id="GO:0032259">
    <property type="term" value="P:methylation"/>
    <property type="evidence" value="ECO:0007669"/>
    <property type="project" value="UniProtKB-KW"/>
</dbReference>
<evidence type="ECO:0000256" key="4">
    <source>
        <dbReference type="SAM" id="MobiDB-lite"/>
    </source>
</evidence>
<dbReference type="RefSeq" id="WP_347436787.1">
    <property type="nucleotide sequence ID" value="NZ_CP089291.1"/>
</dbReference>
<evidence type="ECO:0000313" key="6">
    <source>
        <dbReference type="EMBL" id="UOF90099.1"/>
    </source>
</evidence>
<dbReference type="PANTHER" id="PTHR32319">
    <property type="entry name" value="BACTERIAL HEMOLYSIN-LIKE PROTEIN"/>
    <property type="match status" value="1"/>
</dbReference>
<feature type="domain" description="RNA-binding S4" evidence="5">
    <location>
        <begin position="6"/>
        <end position="71"/>
    </location>
</feature>
<dbReference type="CDD" id="cd00165">
    <property type="entry name" value="S4"/>
    <property type="match status" value="1"/>
</dbReference>
<dbReference type="InterPro" id="IPR002877">
    <property type="entry name" value="RNA_MeTrfase_FtsJ_dom"/>
</dbReference>
<evidence type="ECO:0000256" key="1">
    <source>
        <dbReference type="ARBA" id="ARBA00022884"/>
    </source>
</evidence>
<feature type="region of interest" description="Disordered" evidence="4">
    <location>
        <begin position="247"/>
        <end position="272"/>
    </location>
</feature>
<keyword evidence="7" id="KW-1185">Reference proteome</keyword>
<dbReference type="InterPro" id="IPR004538">
    <property type="entry name" value="Hemolysin_A/TlyA"/>
</dbReference>
<evidence type="ECO:0000313" key="7">
    <source>
        <dbReference type="Proteomes" id="UP000830167"/>
    </source>
</evidence>
<dbReference type="PANTHER" id="PTHR32319:SF0">
    <property type="entry name" value="BACTERIAL HEMOLYSIN-LIKE PROTEIN"/>
    <property type="match status" value="1"/>
</dbReference>
<dbReference type="Pfam" id="PF01479">
    <property type="entry name" value="S4"/>
    <property type="match status" value="1"/>
</dbReference>
<dbReference type="EMBL" id="CP089291">
    <property type="protein sequence ID" value="UOF90099.1"/>
    <property type="molecule type" value="Genomic_DNA"/>
</dbReference>
<evidence type="ECO:0000256" key="3">
    <source>
        <dbReference type="PROSITE-ProRule" id="PRU00182"/>
    </source>
</evidence>
<keyword evidence="6" id="KW-0808">Transferase</keyword>
<accession>A0ABY4CIB2</accession>
<comment type="similarity">
    <text evidence="2">Belongs to the TlyA family.</text>
</comment>
<dbReference type="SUPFAM" id="SSF55174">
    <property type="entry name" value="Alpha-L RNA-binding motif"/>
    <property type="match status" value="1"/>
</dbReference>
<reference evidence="6" key="1">
    <citation type="submission" date="2021-12" db="EMBL/GenBank/DDBJ databases">
        <title>Alicyclobacillaceae gen. nov., sp. nov., isolated from chalcocite enrichment system.</title>
        <authorList>
            <person name="Jiang Z."/>
        </authorList>
    </citation>
    <scope>NUCLEOTIDE SEQUENCE</scope>
    <source>
        <strain evidence="6">MYW30-H2</strain>
    </source>
</reference>
<protein>
    <submittedName>
        <fullName evidence="6">TlyA family RNA methyltransferase</fullName>
    </submittedName>
</protein>
<evidence type="ECO:0000259" key="5">
    <source>
        <dbReference type="SMART" id="SM00363"/>
    </source>
</evidence>
<dbReference type="Proteomes" id="UP000830167">
    <property type="component" value="Chromosome"/>
</dbReference>
<dbReference type="Gene3D" id="3.40.50.150">
    <property type="entry name" value="Vaccinia Virus protein VP39"/>
    <property type="match status" value="1"/>
</dbReference>
<dbReference type="InterPro" id="IPR036986">
    <property type="entry name" value="S4_RNA-bd_sf"/>
</dbReference>
<name>A0ABY4CIB2_9BACL</name>
<dbReference type="InterPro" id="IPR029063">
    <property type="entry name" value="SAM-dependent_MTases_sf"/>
</dbReference>
<dbReference type="Gene3D" id="3.10.290.10">
    <property type="entry name" value="RNA-binding S4 domain"/>
    <property type="match status" value="1"/>
</dbReference>
<proteinExistence type="inferred from homology"/>
<dbReference type="InterPro" id="IPR002942">
    <property type="entry name" value="S4_RNA-bd"/>
</dbReference>
<dbReference type="PROSITE" id="PS50889">
    <property type="entry name" value="S4"/>
    <property type="match status" value="1"/>
</dbReference>
<evidence type="ECO:0000256" key="2">
    <source>
        <dbReference type="ARBA" id="ARBA00029460"/>
    </source>
</evidence>
<dbReference type="PIRSF" id="PIRSF005578">
    <property type="entry name" value="TlyA"/>
    <property type="match status" value="1"/>
</dbReference>
<dbReference type="CDD" id="cd02440">
    <property type="entry name" value="AdoMet_MTases"/>
    <property type="match status" value="1"/>
</dbReference>
<keyword evidence="6" id="KW-0489">Methyltransferase</keyword>
<dbReference type="SUPFAM" id="SSF53335">
    <property type="entry name" value="S-adenosyl-L-methionine-dependent methyltransferases"/>
    <property type="match status" value="1"/>
</dbReference>
<dbReference type="SMART" id="SM00363">
    <property type="entry name" value="S4"/>
    <property type="match status" value="1"/>
</dbReference>
<dbReference type="Pfam" id="PF01728">
    <property type="entry name" value="FtsJ"/>
    <property type="match status" value="1"/>
</dbReference>
<keyword evidence="1 3" id="KW-0694">RNA-binding</keyword>
<dbReference type="InterPro" id="IPR047048">
    <property type="entry name" value="TlyA"/>
</dbReference>